<dbReference type="Proteomes" id="UP000520767">
    <property type="component" value="Unassembled WGS sequence"/>
</dbReference>
<evidence type="ECO:0000256" key="2">
    <source>
        <dbReference type="ARBA" id="ARBA00008072"/>
    </source>
</evidence>
<dbReference type="Gene3D" id="3.40.50.720">
    <property type="entry name" value="NAD(P)-binding Rossmann-like Domain"/>
    <property type="match status" value="1"/>
</dbReference>
<keyword evidence="5 7" id="KW-0560">Oxidoreductase</keyword>
<evidence type="ECO:0000256" key="4">
    <source>
        <dbReference type="ARBA" id="ARBA00022833"/>
    </source>
</evidence>
<feature type="domain" description="Enoyl reductase (ER)" evidence="6">
    <location>
        <begin position="18"/>
        <end position="361"/>
    </location>
</feature>
<evidence type="ECO:0000256" key="5">
    <source>
        <dbReference type="ARBA" id="ARBA00023002"/>
    </source>
</evidence>
<evidence type="ECO:0000313" key="8">
    <source>
        <dbReference type="Proteomes" id="UP000520767"/>
    </source>
</evidence>
<keyword evidence="3" id="KW-0479">Metal-binding</keyword>
<keyword evidence="4" id="KW-0862">Zinc</keyword>
<proteinExistence type="inferred from homology"/>
<organism evidence="7 8">
    <name type="scientific">Actinophytocola algeriensis</name>
    <dbReference type="NCBI Taxonomy" id="1768010"/>
    <lineage>
        <taxon>Bacteria</taxon>
        <taxon>Bacillati</taxon>
        <taxon>Actinomycetota</taxon>
        <taxon>Actinomycetes</taxon>
        <taxon>Pseudonocardiales</taxon>
        <taxon>Pseudonocardiaceae</taxon>
    </lineage>
</organism>
<dbReference type="InterPro" id="IPR013154">
    <property type="entry name" value="ADH-like_N"/>
</dbReference>
<comment type="cofactor">
    <cofactor evidence="1">
        <name>Zn(2+)</name>
        <dbReference type="ChEBI" id="CHEBI:29105"/>
    </cofactor>
</comment>
<dbReference type="SUPFAM" id="SSF50129">
    <property type="entry name" value="GroES-like"/>
    <property type="match status" value="1"/>
</dbReference>
<comment type="caution">
    <text evidence="7">The sequence shown here is derived from an EMBL/GenBank/DDBJ whole genome shotgun (WGS) entry which is preliminary data.</text>
</comment>
<dbReference type="RefSeq" id="WP_184814004.1">
    <property type="nucleotide sequence ID" value="NZ_JACHJQ010000006.1"/>
</dbReference>
<evidence type="ECO:0000259" key="6">
    <source>
        <dbReference type="SMART" id="SM00829"/>
    </source>
</evidence>
<dbReference type="PANTHER" id="PTHR43350:SF21">
    <property type="entry name" value="S-NITROSOMYCOTHIOL REDUCTASE MSCR"/>
    <property type="match status" value="1"/>
</dbReference>
<keyword evidence="8" id="KW-1185">Reference proteome</keyword>
<protein>
    <submittedName>
        <fullName evidence="7">Alcohol dehydrogenase</fullName>
        <ecNumber evidence="7">1.1.1.1</ecNumber>
    </submittedName>
</protein>
<dbReference type="SMART" id="SM00829">
    <property type="entry name" value="PKS_ER"/>
    <property type="match status" value="1"/>
</dbReference>
<dbReference type="AlphaFoldDB" id="A0A7W7QB14"/>
<dbReference type="InterPro" id="IPR011032">
    <property type="entry name" value="GroES-like_sf"/>
</dbReference>
<dbReference type="InterPro" id="IPR020843">
    <property type="entry name" value="ER"/>
</dbReference>
<sequence>MLIKGAVLRTAGASRPYRSTRPLSIEDVTLAPPGEDEVLVEIEAAGVCHSDLSVIDGNRPRPVPMLLGHEAAGRVVTPGAGFDVGDRVVLSYLPRCGSCAGCASAGRFPCAPGSQANAAGTLFGGERRLSVAGAPVHHHLGVSAFATHAVVDRRSLVRVPDSVPAEVAALLGCAVLTGGGALLNAASLRAGESVAVVGLGGVGLAAVLTAAALGAGEIVAIDPVAAKRATAAALGATRTMSPEQAAGLAVDVAVEAAGAGAAVSTALAVTGPGGRTVIAGLTHPDVRVPVSPLDLVANGRSVIGSYMGSSVPARDVPRFVELWQAGRLPVERLISARIGLADLNEAMDDLADATALRQVVLPG</sequence>
<dbReference type="GO" id="GO:0046872">
    <property type="term" value="F:metal ion binding"/>
    <property type="evidence" value="ECO:0007669"/>
    <property type="project" value="UniProtKB-KW"/>
</dbReference>
<accession>A0A7W7QB14</accession>
<dbReference type="EMBL" id="JACHJQ010000006">
    <property type="protein sequence ID" value="MBB4909964.1"/>
    <property type="molecule type" value="Genomic_DNA"/>
</dbReference>
<dbReference type="Gene3D" id="3.90.180.10">
    <property type="entry name" value="Medium-chain alcohol dehydrogenases, catalytic domain"/>
    <property type="match status" value="1"/>
</dbReference>
<dbReference type="InterPro" id="IPR013149">
    <property type="entry name" value="ADH-like_C"/>
</dbReference>
<name>A0A7W7QB14_9PSEU</name>
<dbReference type="InterPro" id="IPR036291">
    <property type="entry name" value="NAD(P)-bd_dom_sf"/>
</dbReference>
<dbReference type="GO" id="GO:0004022">
    <property type="term" value="F:alcohol dehydrogenase (NAD+) activity"/>
    <property type="evidence" value="ECO:0007669"/>
    <property type="project" value="UniProtKB-EC"/>
</dbReference>
<evidence type="ECO:0000256" key="3">
    <source>
        <dbReference type="ARBA" id="ARBA00022723"/>
    </source>
</evidence>
<dbReference type="SUPFAM" id="SSF51735">
    <property type="entry name" value="NAD(P)-binding Rossmann-fold domains"/>
    <property type="match status" value="1"/>
</dbReference>
<dbReference type="Pfam" id="PF08240">
    <property type="entry name" value="ADH_N"/>
    <property type="match status" value="1"/>
</dbReference>
<dbReference type="EC" id="1.1.1.1" evidence="7"/>
<gene>
    <name evidence="7" type="ORF">FHR82_006222</name>
</gene>
<evidence type="ECO:0000256" key="1">
    <source>
        <dbReference type="ARBA" id="ARBA00001947"/>
    </source>
</evidence>
<dbReference type="Pfam" id="PF00107">
    <property type="entry name" value="ADH_zinc_N"/>
    <property type="match status" value="1"/>
</dbReference>
<dbReference type="PANTHER" id="PTHR43350">
    <property type="entry name" value="NAD-DEPENDENT ALCOHOL DEHYDROGENASE"/>
    <property type="match status" value="1"/>
</dbReference>
<evidence type="ECO:0000313" key="7">
    <source>
        <dbReference type="EMBL" id="MBB4909964.1"/>
    </source>
</evidence>
<reference evidence="7 8" key="1">
    <citation type="submission" date="2020-08" db="EMBL/GenBank/DDBJ databases">
        <title>Genomic Encyclopedia of Type Strains, Phase III (KMG-III): the genomes of soil and plant-associated and newly described type strains.</title>
        <authorList>
            <person name="Whitman W."/>
        </authorList>
    </citation>
    <scope>NUCLEOTIDE SEQUENCE [LARGE SCALE GENOMIC DNA]</scope>
    <source>
        <strain evidence="7 8">CECT 8960</strain>
    </source>
</reference>
<comment type="similarity">
    <text evidence="2">Belongs to the zinc-containing alcohol dehydrogenase family.</text>
</comment>